<keyword evidence="11" id="KW-1185">Reference proteome</keyword>
<feature type="transmembrane region" description="Helical" evidence="8">
    <location>
        <begin position="134"/>
        <end position="153"/>
    </location>
</feature>
<evidence type="ECO:0000256" key="8">
    <source>
        <dbReference type="SAM" id="Phobius"/>
    </source>
</evidence>
<evidence type="ECO:0000256" key="4">
    <source>
        <dbReference type="ARBA" id="ARBA00022519"/>
    </source>
</evidence>
<dbReference type="InterPro" id="IPR036259">
    <property type="entry name" value="MFS_trans_sf"/>
</dbReference>
<protein>
    <submittedName>
        <fullName evidence="10">MFS transporter</fullName>
    </submittedName>
</protein>
<feature type="transmembrane region" description="Helical" evidence="8">
    <location>
        <begin position="203"/>
        <end position="222"/>
    </location>
</feature>
<gene>
    <name evidence="10" type="ORF">RKE40_21475</name>
</gene>
<keyword evidence="2" id="KW-0813">Transport</keyword>
<feature type="transmembrane region" description="Helical" evidence="8">
    <location>
        <begin position="358"/>
        <end position="380"/>
    </location>
</feature>
<dbReference type="PANTHER" id="PTHR23522">
    <property type="entry name" value="BLL5896 PROTEIN"/>
    <property type="match status" value="1"/>
</dbReference>
<evidence type="ECO:0000256" key="7">
    <source>
        <dbReference type="ARBA" id="ARBA00023136"/>
    </source>
</evidence>
<dbReference type="EMBL" id="JAWDID010000041">
    <property type="protein sequence ID" value="MDU0342477.1"/>
    <property type="molecule type" value="Genomic_DNA"/>
</dbReference>
<accession>A0ABU3SDK9</accession>
<reference evidence="10 11" key="1">
    <citation type="submission" date="2023-09" db="EMBL/GenBank/DDBJ databases">
        <title>Whole genome shotgun sequencing (WGS) of Bosea sp. ZW T0_25, isolated from stored onions (Allium cepa).</title>
        <authorList>
            <person name="Stoll D.A."/>
            <person name="Huch M."/>
        </authorList>
    </citation>
    <scope>NUCLEOTIDE SEQUENCE [LARGE SCALE GENOMIC DNA]</scope>
    <source>
        <strain evidence="10 11">ZW T0_25</strain>
    </source>
</reference>
<dbReference type="Proteomes" id="UP001254257">
    <property type="component" value="Unassembled WGS sequence"/>
</dbReference>
<feature type="transmembrane region" description="Helical" evidence="8">
    <location>
        <begin position="9"/>
        <end position="27"/>
    </location>
</feature>
<keyword evidence="3" id="KW-1003">Cell membrane</keyword>
<keyword evidence="4" id="KW-0997">Cell inner membrane</keyword>
<feature type="transmembrane region" description="Helical" evidence="8">
    <location>
        <begin position="70"/>
        <end position="89"/>
    </location>
</feature>
<dbReference type="NCBIfam" id="NF037955">
    <property type="entry name" value="mfs"/>
    <property type="match status" value="1"/>
</dbReference>
<feature type="transmembrane region" description="Helical" evidence="8">
    <location>
        <begin position="95"/>
        <end position="113"/>
    </location>
</feature>
<evidence type="ECO:0000256" key="6">
    <source>
        <dbReference type="ARBA" id="ARBA00022989"/>
    </source>
</evidence>
<dbReference type="RefSeq" id="WP_316020248.1">
    <property type="nucleotide sequence ID" value="NZ_JAWDID010000041.1"/>
</dbReference>
<dbReference type="SUPFAM" id="SSF103473">
    <property type="entry name" value="MFS general substrate transporter"/>
    <property type="match status" value="1"/>
</dbReference>
<keyword evidence="6 8" id="KW-1133">Transmembrane helix</keyword>
<evidence type="ECO:0000256" key="1">
    <source>
        <dbReference type="ARBA" id="ARBA00004429"/>
    </source>
</evidence>
<evidence type="ECO:0000259" key="9">
    <source>
        <dbReference type="Pfam" id="PF12832"/>
    </source>
</evidence>
<sequence>MKAATGRLSFLYAALFFELGVNLPFFPLWLRAQSLSDEAIGIVLAAPLLARIVANPVVGALADRSGRARAALVICAVTVTVGTGLLAFAGGFLPILLLVIAIALAQGPLIALTDAVTLRSLKELQTPELRYGRIRLWGSAGFAIANLSVGWMLDWLPAASIIGMLLLSALVTALAAVAVAVVRVPERATTPMQPVGKLERPHLLVLAIAGASLVQASHAAVYGFSTLHWQSLGISGGAMGSLWAAGIVSEITFFSLLGYVVRGSAGAAALLAASAAIATLRWAGMAQDPQIGFLVLLQFTHGLTFGATHLSSVFLLARIAPAGMLAQAQAWLAASWAGIMAVLTTLAGYLYGEWGEHVYCLMAAVSAAGFLLLIPVALGFRGRTSLGLPLAGDAEQPVQRLG</sequence>
<keyword evidence="5 8" id="KW-0812">Transmembrane</keyword>
<evidence type="ECO:0000313" key="11">
    <source>
        <dbReference type="Proteomes" id="UP001254257"/>
    </source>
</evidence>
<organism evidence="10 11">
    <name type="scientific">Bosea rubneri</name>
    <dbReference type="NCBI Taxonomy" id="3075434"/>
    <lineage>
        <taxon>Bacteria</taxon>
        <taxon>Pseudomonadati</taxon>
        <taxon>Pseudomonadota</taxon>
        <taxon>Alphaproteobacteria</taxon>
        <taxon>Hyphomicrobiales</taxon>
        <taxon>Boseaceae</taxon>
        <taxon>Bosea</taxon>
    </lineage>
</organism>
<evidence type="ECO:0000256" key="3">
    <source>
        <dbReference type="ARBA" id="ARBA00022475"/>
    </source>
</evidence>
<feature type="transmembrane region" description="Helical" evidence="8">
    <location>
        <begin position="268"/>
        <end position="285"/>
    </location>
</feature>
<feature type="transmembrane region" description="Helical" evidence="8">
    <location>
        <begin position="159"/>
        <end position="182"/>
    </location>
</feature>
<dbReference type="InterPro" id="IPR024989">
    <property type="entry name" value="MFS_assoc_dom"/>
</dbReference>
<proteinExistence type="predicted"/>
<comment type="subcellular location">
    <subcellularLocation>
        <location evidence="1">Cell inner membrane</location>
        <topology evidence="1">Multi-pass membrane protein</topology>
    </subcellularLocation>
</comment>
<dbReference type="PANTHER" id="PTHR23522:SF10">
    <property type="entry name" value="3-PHENYLPROPIONIC ACID TRANSPORTER-RELATED"/>
    <property type="match status" value="1"/>
</dbReference>
<feature type="transmembrane region" description="Helical" evidence="8">
    <location>
        <begin position="291"/>
        <end position="317"/>
    </location>
</feature>
<evidence type="ECO:0000313" key="10">
    <source>
        <dbReference type="EMBL" id="MDU0342477.1"/>
    </source>
</evidence>
<dbReference type="InterPro" id="IPR026032">
    <property type="entry name" value="HcaT-like"/>
</dbReference>
<feature type="transmembrane region" description="Helical" evidence="8">
    <location>
        <begin position="39"/>
        <end position="58"/>
    </location>
</feature>
<dbReference type="Pfam" id="PF12832">
    <property type="entry name" value="MFS_1_like"/>
    <property type="match status" value="1"/>
</dbReference>
<evidence type="ECO:0000256" key="2">
    <source>
        <dbReference type="ARBA" id="ARBA00022448"/>
    </source>
</evidence>
<comment type="caution">
    <text evidence="10">The sequence shown here is derived from an EMBL/GenBank/DDBJ whole genome shotgun (WGS) entry which is preliminary data.</text>
</comment>
<keyword evidence="7 8" id="KW-0472">Membrane</keyword>
<name>A0ABU3SDK9_9HYPH</name>
<dbReference type="PIRSF" id="PIRSF004925">
    <property type="entry name" value="HcaT"/>
    <property type="match status" value="1"/>
</dbReference>
<feature type="domain" description="Major facilitator superfamily associated" evidence="9">
    <location>
        <begin position="7"/>
        <end position="352"/>
    </location>
</feature>
<dbReference type="Gene3D" id="1.20.1250.20">
    <property type="entry name" value="MFS general substrate transporter like domains"/>
    <property type="match status" value="2"/>
</dbReference>
<feature type="transmembrane region" description="Helical" evidence="8">
    <location>
        <begin position="329"/>
        <end position="352"/>
    </location>
</feature>
<evidence type="ECO:0000256" key="5">
    <source>
        <dbReference type="ARBA" id="ARBA00022692"/>
    </source>
</evidence>
<feature type="transmembrane region" description="Helical" evidence="8">
    <location>
        <begin position="242"/>
        <end position="261"/>
    </location>
</feature>